<dbReference type="InterPro" id="IPR017978">
    <property type="entry name" value="GPCR_3_C"/>
</dbReference>
<keyword evidence="3" id="KW-1133">Transmembrane helix</keyword>
<evidence type="ECO:0000256" key="4">
    <source>
        <dbReference type="ARBA" id="ARBA00023136"/>
    </source>
</evidence>
<dbReference type="PANTHER" id="PTHR24060">
    <property type="entry name" value="METABOTROPIC GLUTAMATE RECEPTOR"/>
    <property type="match status" value="1"/>
</dbReference>
<evidence type="ECO:0000256" key="1">
    <source>
        <dbReference type="ARBA" id="ARBA00004141"/>
    </source>
</evidence>
<dbReference type="GO" id="GO:0016020">
    <property type="term" value="C:membrane"/>
    <property type="evidence" value="ECO:0007669"/>
    <property type="project" value="UniProtKB-SubCell"/>
</dbReference>
<accession>A0A8J1TLZ1</accession>
<dbReference type="AlphaFoldDB" id="A0A8J1TLZ1"/>
<evidence type="ECO:0000256" key="5">
    <source>
        <dbReference type="ARBA" id="ARBA00023180"/>
    </source>
</evidence>
<dbReference type="InterPro" id="IPR050726">
    <property type="entry name" value="mGluR"/>
</dbReference>
<sequence>MAVKSTLLYILGMLWTVGPEVFAQSSKCSPPAPPGGIREGGWAIALMVLAALGILIVVIFEIYLMVNIARSGQWKSIWLGQTLLLGIFLCYLLCFAFVPVPTRSSCQLIQSSTGVVYAMCFSVLFVKLLVLLGSKEKELKISHDHDGPDVDVGNLKDFKSHDEATQYKLPGLFQVVLFLFSWGIQIVIDVEWVVLRPGHSKQNRSGDGNWYCVLMDDTSGDDPNCPGVMSDSWKTYFINHIISLVYIMLLIVICVLLALRCRRIAANFHEAVYIGLASGLCIPVWIVWILIGALSPGHSFHAPATGFGLWVTATVLLFAMFLPKVKQLNSMRKNTKKSIGKDHVDNAIVKNNNHVSADNVSIVYTVPQKQIYGDSVSLVLAKPEYRTRSRPHSVVNGAVVRSHDANNVTYVNHAFNPDDFKPRSASVIYEESPEKAESIIYEQHVESDPNALYVRHPGSLRDLRSIDRTPQPTLVRTTRPTSGAYSNTRLHYVHYNNRRPPSRPQSEVAYPVSSRPKHAYIHRNGSALGSQNSGLNLIAGSGVRHHHGSSTSLHKIPRQGTHQMIIQDKRHTLPPHRNNTRYVMNEPNKMQLIENSNYHSIV</sequence>
<evidence type="ECO:0000256" key="2">
    <source>
        <dbReference type="ARBA" id="ARBA00022692"/>
    </source>
</evidence>
<dbReference type="EMBL" id="CAIIXF020000012">
    <property type="protein sequence ID" value="CAH1801790.1"/>
    <property type="molecule type" value="Genomic_DNA"/>
</dbReference>
<protein>
    <submittedName>
        <fullName evidence="6">Uncharacterized protein</fullName>
    </submittedName>
</protein>
<keyword evidence="4" id="KW-0472">Membrane</keyword>
<dbReference type="Proteomes" id="UP000749559">
    <property type="component" value="Unassembled WGS sequence"/>
</dbReference>
<proteinExistence type="predicted"/>
<organism evidence="6 7">
    <name type="scientific">Owenia fusiformis</name>
    <name type="common">Polychaete worm</name>
    <dbReference type="NCBI Taxonomy" id="6347"/>
    <lineage>
        <taxon>Eukaryota</taxon>
        <taxon>Metazoa</taxon>
        <taxon>Spiralia</taxon>
        <taxon>Lophotrochozoa</taxon>
        <taxon>Annelida</taxon>
        <taxon>Polychaeta</taxon>
        <taxon>Sedentaria</taxon>
        <taxon>Canalipalpata</taxon>
        <taxon>Sabellida</taxon>
        <taxon>Oweniida</taxon>
        <taxon>Oweniidae</taxon>
        <taxon>Owenia</taxon>
    </lineage>
</organism>
<comment type="subcellular location">
    <subcellularLocation>
        <location evidence="1">Membrane</location>
        <topology evidence="1">Multi-pass membrane protein</topology>
    </subcellularLocation>
</comment>
<evidence type="ECO:0000256" key="3">
    <source>
        <dbReference type="ARBA" id="ARBA00022989"/>
    </source>
</evidence>
<dbReference type="Pfam" id="PF00003">
    <property type="entry name" value="7tm_3"/>
    <property type="match status" value="1"/>
</dbReference>
<reference evidence="6" key="1">
    <citation type="submission" date="2022-03" db="EMBL/GenBank/DDBJ databases">
        <authorList>
            <person name="Martin C."/>
        </authorList>
    </citation>
    <scope>NUCLEOTIDE SEQUENCE</scope>
</reference>
<evidence type="ECO:0000313" key="6">
    <source>
        <dbReference type="EMBL" id="CAH1801790.1"/>
    </source>
</evidence>
<comment type="caution">
    <text evidence="6">The sequence shown here is derived from an EMBL/GenBank/DDBJ whole genome shotgun (WGS) entry which is preliminary data.</text>
</comment>
<keyword evidence="2" id="KW-0812">Transmembrane</keyword>
<gene>
    <name evidence="6" type="ORF">OFUS_LOCUS25541</name>
</gene>
<dbReference type="GO" id="GO:0004930">
    <property type="term" value="F:G protein-coupled receptor activity"/>
    <property type="evidence" value="ECO:0007669"/>
    <property type="project" value="InterPro"/>
</dbReference>
<name>A0A8J1TLZ1_OWEFU</name>
<keyword evidence="5" id="KW-0325">Glycoprotein</keyword>
<keyword evidence="7" id="KW-1185">Reference proteome</keyword>
<dbReference type="OrthoDB" id="9880600at2759"/>
<dbReference type="PROSITE" id="PS50259">
    <property type="entry name" value="G_PROTEIN_RECEP_F3_4"/>
    <property type="match status" value="1"/>
</dbReference>
<dbReference type="CDD" id="cd13953">
    <property type="entry name" value="7tm_classC_mGluR-like"/>
    <property type="match status" value="1"/>
</dbReference>
<evidence type="ECO:0000313" key="7">
    <source>
        <dbReference type="Proteomes" id="UP000749559"/>
    </source>
</evidence>